<evidence type="ECO:0000313" key="2">
    <source>
        <dbReference type="Proteomes" id="UP000824533"/>
    </source>
</evidence>
<dbReference type="Proteomes" id="UP000824533">
    <property type="component" value="Linkage Group LG01"/>
</dbReference>
<accession>A0ACC1DJK9</accession>
<protein>
    <submittedName>
        <fullName evidence="1">Uncharacterized protein</fullName>
    </submittedName>
</protein>
<gene>
    <name evidence="1" type="ORF">K1T71_000571</name>
</gene>
<keyword evidence="2" id="KW-1185">Reference proteome</keyword>
<sequence>MFIKKRNFTTQERKLLVEILKSYKDIVNNKKTDAINAELKKKTWVKISQKYNSSDLITESARPEQLRRLWQNMKTRQRGYLSKECHCRLANACKEVYVVPDTDVTKNLMVEIEYSEDSDEKEHSFKEPLMTESGAETGSTEERVPTAQSPTQPDTKSSHRKSSDSQISNFQSLDSPPAHRQSSHSPLAHRQSSHSPPQNRQSLHEIKIENKGGKEVDNEDFDRNTVTEIKKENEGGSEEDNEEDDCINIKKEKEDYSDLRQEQSLIITESHPPLSQATPVKNIVKKKTLVILKKIDVGTSATKRTLNWQIYVQFQEIWKKLTNAKQSQKAITMMRVNQTHGVDYKYTIGEAYQLECKQFERNTMEEIKRQNEVLSEEDNKEEFETNAVAEIKKDNQRSEEDSEEEFERNTVVEIKKEHQGIRAENIEEDFERNTVEEIKNEHKGESEEDNDEEFESNTVAEIKKENEVGSDKDNEEENCINIKKEKEDSSQEENLDNDVTDVESGPPAGDNMVLKETGVITFKNIDIGTPAIKRELNAAPLKVKKLSSRKQLSTQNL</sequence>
<organism evidence="1 2">
    <name type="scientific">Dendrolimus kikuchii</name>
    <dbReference type="NCBI Taxonomy" id="765133"/>
    <lineage>
        <taxon>Eukaryota</taxon>
        <taxon>Metazoa</taxon>
        <taxon>Ecdysozoa</taxon>
        <taxon>Arthropoda</taxon>
        <taxon>Hexapoda</taxon>
        <taxon>Insecta</taxon>
        <taxon>Pterygota</taxon>
        <taxon>Neoptera</taxon>
        <taxon>Endopterygota</taxon>
        <taxon>Lepidoptera</taxon>
        <taxon>Glossata</taxon>
        <taxon>Ditrysia</taxon>
        <taxon>Bombycoidea</taxon>
        <taxon>Lasiocampidae</taxon>
        <taxon>Dendrolimus</taxon>
    </lineage>
</organism>
<dbReference type="EMBL" id="CM034387">
    <property type="protein sequence ID" value="KAJ0184148.1"/>
    <property type="molecule type" value="Genomic_DNA"/>
</dbReference>
<evidence type="ECO:0000313" key="1">
    <source>
        <dbReference type="EMBL" id="KAJ0184148.1"/>
    </source>
</evidence>
<proteinExistence type="predicted"/>
<comment type="caution">
    <text evidence="1">The sequence shown here is derived from an EMBL/GenBank/DDBJ whole genome shotgun (WGS) entry which is preliminary data.</text>
</comment>
<reference evidence="1 2" key="1">
    <citation type="journal article" date="2021" name="Front. Genet.">
        <title>Chromosome-Level Genome Assembly Reveals Significant Gene Expansion in the Toll and IMD Signaling Pathways of Dendrolimus kikuchii.</title>
        <authorList>
            <person name="Zhou J."/>
            <person name="Wu P."/>
            <person name="Xiong Z."/>
            <person name="Liu N."/>
            <person name="Zhao N."/>
            <person name="Ji M."/>
            <person name="Qiu Y."/>
            <person name="Yang B."/>
        </authorList>
    </citation>
    <scope>NUCLEOTIDE SEQUENCE [LARGE SCALE GENOMIC DNA]</scope>
    <source>
        <strain evidence="1">Ann1</strain>
    </source>
</reference>
<name>A0ACC1DJK9_9NEOP</name>